<organism evidence="1 2">
    <name type="scientific">Cotesia glomerata</name>
    <name type="common">Lepidopteran parasitic wasp</name>
    <name type="synonym">Apanteles glomeratus</name>
    <dbReference type="NCBI Taxonomy" id="32391"/>
    <lineage>
        <taxon>Eukaryota</taxon>
        <taxon>Metazoa</taxon>
        <taxon>Ecdysozoa</taxon>
        <taxon>Arthropoda</taxon>
        <taxon>Hexapoda</taxon>
        <taxon>Insecta</taxon>
        <taxon>Pterygota</taxon>
        <taxon>Neoptera</taxon>
        <taxon>Endopterygota</taxon>
        <taxon>Hymenoptera</taxon>
        <taxon>Apocrita</taxon>
        <taxon>Ichneumonoidea</taxon>
        <taxon>Braconidae</taxon>
        <taxon>Microgastrinae</taxon>
        <taxon>Cotesia</taxon>
    </lineage>
</organism>
<accession>A0AAV7IN92</accession>
<evidence type="ECO:0000313" key="2">
    <source>
        <dbReference type="Proteomes" id="UP000826195"/>
    </source>
</evidence>
<reference evidence="1 2" key="1">
    <citation type="journal article" date="2021" name="J. Hered.">
        <title>A chromosome-level genome assembly of the parasitoid wasp, Cotesia glomerata (Hymenoptera: Braconidae).</title>
        <authorList>
            <person name="Pinto B.J."/>
            <person name="Weis J.J."/>
            <person name="Gamble T."/>
            <person name="Ode P.J."/>
            <person name="Paul R."/>
            <person name="Zaspel J.M."/>
        </authorList>
    </citation>
    <scope>NUCLEOTIDE SEQUENCE [LARGE SCALE GENOMIC DNA]</scope>
    <source>
        <strain evidence="1">CgM1</strain>
    </source>
</reference>
<evidence type="ECO:0000313" key="1">
    <source>
        <dbReference type="EMBL" id="KAH0554090.1"/>
    </source>
</evidence>
<keyword evidence="2" id="KW-1185">Reference proteome</keyword>
<protein>
    <submittedName>
        <fullName evidence="1">Uncharacterized protein</fullName>
    </submittedName>
</protein>
<name>A0AAV7IN92_COTGL</name>
<gene>
    <name evidence="1" type="ORF">KQX54_007511</name>
</gene>
<sequence>MRDETSLICFRTILASEDLDHREPMGGPPAIVMKTQKTLLGTQLNSNGDSVSFEMLDGVGDRWPLGAEKRRCSSWRRVILFVEILVVKNGPGLYTETAFREQEREGEKE</sequence>
<dbReference type="EMBL" id="JAHXZJ010001119">
    <property type="protein sequence ID" value="KAH0554090.1"/>
    <property type="molecule type" value="Genomic_DNA"/>
</dbReference>
<proteinExistence type="predicted"/>
<comment type="caution">
    <text evidence="1">The sequence shown here is derived from an EMBL/GenBank/DDBJ whole genome shotgun (WGS) entry which is preliminary data.</text>
</comment>
<dbReference type="Proteomes" id="UP000826195">
    <property type="component" value="Unassembled WGS sequence"/>
</dbReference>
<dbReference type="AlphaFoldDB" id="A0AAV7IN92"/>